<dbReference type="InterPro" id="IPR007138">
    <property type="entry name" value="ABM_dom"/>
</dbReference>
<dbReference type="GO" id="GO:0004497">
    <property type="term" value="F:monooxygenase activity"/>
    <property type="evidence" value="ECO:0007669"/>
    <property type="project" value="UniProtKB-KW"/>
</dbReference>
<keyword evidence="2" id="KW-0503">Monooxygenase</keyword>
<sequence length="219" mass="24286">MSRIVVDDHRYVLINIFKTDAQHQQRLIEIWQGLGPADERSPGLVSVNAHVSLDGESVISYIQWRSKEDWEGILSDPGRQGRFKEVLTFATFESLHSEVVFVQRNPALAGEHAELRENDGVHAVFEVARVAPGRQQELLDLVAKPNEALALAPGWISNSVHRSFDGTAVVAYSQWESPEAYEEHLKSAPVAGGGGDVAGLATVERFQMRIEYITEADGR</sequence>
<proteinExistence type="predicted"/>
<dbReference type="PROSITE" id="PS51725">
    <property type="entry name" value="ABM"/>
    <property type="match status" value="2"/>
</dbReference>
<evidence type="ECO:0000313" key="2">
    <source>
        <dbReference type="EMBL" id="MBT0773436.1"/>
    </source>
</evidence>
<dbReference type="InterPro" id="IPR011008">
    <property type="entry name" value="Dimeric_a/b-barrel"/>
</dbReference>
<dbReference type="Proteomes" id="UP001197247">
    <property type="component" value="Unassembled WGS sequence"/>
</dbReference>
<protein>
    <submittedName>
        <fullName evidence="2">Antibiotic biosynthesis monooxygenase</fullName>
    </submittedName>
</protein>
<dbReference type="Gene3D" id="3.30.70.100">
    <property type="match status" value="2"/>
</dbReference>
<name>A0ABS5TRL7_9ACTN</name>
<organism evidence="2 3">
    <name type="scientific">Kineosporia corallincola</name>
    <dbReference type="NCBI Taxonomy" id="2835133"/>
    <lineage>
        <taxon>Bacteria</taxon>
        <taxon>Bacillati</taxon>
        <taxon>Actinomycetota</taxon>
        <taxon>Actinomycetes</taxon>
        <taxon>Kineosporiales</taxon>
        <taxon>Kineosporiaceae</taxon>
        <taxon>Kineosporia</taxon>
    </lineage>
</organism>
<keyword evidence="2" id="KW-0560">Oxidoreductase</keyword>
<gene>
    <name evidence="2" type="ORF">KIH74_31105</name>
</gene>
<keyword evidence="3" id="KW-1185">Reference proteome</keyword>
<dbReference type="RefSeq" id="WP_214159977.1">
    <property type="nucleotide sequence ID" value="NZ_JAHBAY010000017.1"/>
</dbReference>
<feature type="domain" description="ABM" evidence="1">
    <location>
        <begin position="122"/>
        <end position="212"/>
    </location>
</feature>
<evidence type="ECO:0000313" key="3">
    <source>
        <dbReference type="Proteomes" id="UP001197247"/>
    </source>
</evidence>
<accession>A0ABS5TRL7</accession>
<reference evidence="2 3" key="1">
    <citation type="submission" date="2021-05" db="EMBL/GenBank/DDBJ databases">
        <title>Kineosporia and Streptomyces sp. nov. two new marine actinobacteria isolated from Coral.</title>
        <authorList>
            <person name="Buangrab K."/>
            <person name="Sutthacheep M."/>
            <person name="Yeemin T."/>
            <person name="Harunari E."/>
            <person name="Igarashi Y."/>
            <person name="Kanchanasin P."/>
            <person name="Tanasupawat S."/>
            <person name="Phongsopitanun W."/>
        </authorList>
    </citation>
    <scope>NUCLEOTIDE SEQUENCE [LARGE SCALE GENOMIC DNA]</scope>
    <source>
        <strain evidence="2 3">J2-2</strain>
    </source>
</reference>
<dbReference type="EMBL" id="JAHBAY010000017">
    <property type="protein sequence ID" value="MBT0773436.1"/>
    <property type="molecule type" value="Genomic_DNA"/>
</dbReference>
<evidence type="ECO:0000259" key="1">
    <source>
        <dbReference type="PROSITE" id="PS51725"/>
    </source>
</evidence>
<feature type="domain" description="ABM" evidence="1">
    <location>
        <begin position="11"/>
        <end position="101"/>
    </location>
</feature>
<comment type="caution">
    <text evidence="2">The sequence shown here is derived from an EMBL/GenBank/DDBJ whole genome shotgun (WGS) entry which is preliminary data.</text>
</comment>
<dbReference type="SUPFAM" id="SSF54909">
    <property type="entry name" value="Dimeric alpha+beta barrel"/>
    <property type="match status" value="2"/>
</dbReference>
<dbReference type="Pfam" id="PF03992">
    <property type="entry name" value="ABM"/>
    <property type="match status" value="2"/>
</dbReference>